<protein>
    <submittedName>
        <fullName evidence="2">20546_t:CDS:1</fullName>
    </submittedName>
</protein>
<reference evidence="2 3" key="1">
    <citation type="submission" date="2021-06" db="EMBL/GenBank/DDBJ databases">
        <authorList>
            <person name="Kallberg Y."/>
            <person name="Tangrot J."/>
            <person name="Rosling A."/>
        </authorList>
    </citation>
    <scope>NUCLEOTIDE SEQUENCE [LARGE SCALE GENOMIC DNA]</scope>
    <source>
        <strain evidence="2 3">120-4 pot B 10/14</strain>
    </source>
</reference>
<gene>
    <name evidence="2" type="ORF">GMARGA_LOCUS45989</name>
</gene>
<feature type="non-terminal residue" evidence="2">
    <location>
        <position position="1"/>
    </location>
</feature>
<feature type="compositionally biased region" description="Polar residues" evidence="1">
    <location>
        <begin position="1"/>
        <end position="18"/>
    </location>
</feature>
<sequence length="47" mass="5309">CISSTNSEAICTQDNSDTSDNKYTSEQESSTMPQKKRKYTEGKKDNE</sequence>
<comment type="caution">
    <text evidence="2">The sequence shown here is derived from an EMBL/GenBank/DDBJ whole genome shotgun (WGS) entry which is preliminary data.</text>
</comment>
<dbReference type="EMBL" id="CAJVQB010167949">
    <property type="protein sequence ID" value="CAG8857168.1"/>
    <property type="molecule type" value="Genomic_DNA"/>
</dbReference>
<feature type="region of interest" description="Disordered" evidence="1">
    <location>
        <begin position="1"/>
        <end position="47"/>
    </location>
</feature>
<keyword evidence="3" id="KW-1185">Reference proteome</keyword>
<dbReference type="Proteomes" id="UP000789901">
    <property type="component" value="Unassembled WGS sequence"/>
</dbReference>
<evidence type="ECO:0000313" key="2">
    <source>
        <dbReference type="EMBL" id="CAG8857168.1"/>
    </source>
</evidence>
<organism evidence="2 3">
    <name type="scientific">Gigaspora margarita</name>
    <dbReference type="NCBI Taxonomy" id="4874"/>
    <lineage>
        <taxon>Eukaryota</taxon>
        <taxon>Fungi</taxon>
        <taxon>Fungi incertae sedis</taxon>
        <taxon>Mucoromycota</taxon>
        <taxon>Glomeromycotina</taxon>
        <taxon>Glomeromycetes</taxon>
        <taxon>Diversisporales</taxon>
        <taxon>Gigasporaceae</taxon>
        <taxon>Gigaspora</taxon>
    </lineage>
</organism>
<name>A0ABN7XPA1_GIGMA</name>
<evidence type="ECO:0000256" key="1">
    <source>
        <dbReference type="SAM" id="MobiDB-lite"/>
    </source>
</evidence>
<evidence type="ECO:0000313" key="3">
    <source>
        <dbReference type="Proteomes" id="UP000789901"/>
    </source>
</evidence>
<feature type="non-terminal residue" evidence="2">
    <location>
        <position position="47"/>
    </location>
</feature>
<accession>A0ABN7XPA1</accession>
<proteinExistence type="predicted"/>